<dbReference type="AlphaFoldDB" id="G7NPK0"/>
<sequence length="162" mass="17949">MGPWLSRECSKHLACRPSLTSDEHFLGSALDTETSVFTPASIMVFGAARARGLSGGKRTGPDLPELTDPLRWVWDILEALHISLDRGPWGAWDDAKKQVTQGMSVFSLSAWVGFSKIIICRRKASIYDGIYIYKVATLGWGPSPSQLWPLSQIEPGLEDCRR</sequence>
<proteinExistence type="predicted"/>
<accession>G7NPK0</accession>
<protein>
    <submittedName>
        <fullName evidence="1">Uncharacterized protein</fullName>
    </submittedName>
</protein>
<dbReference type="Proteomes" id="UP000013456">
    <property type="component" value="Chromosome 20"/>
</dbReference>
<organism evidence="1">
    <name type="scientific">Macaca mulatta</name>
    <name type="common">Rhesus macaque</name>
    <dbReference type="NCBI Taxonomy" id="9544"/>
    <lineage>
        <taxon>Eukaryota</taxon>
        <taxon>Metazoa</taxon>
        <taxon>Chordata</taxon>
        <taxon>Craniata</taxon>
        <taxon>Vertebrata</taxon>
        <taxon>Euteleostomi</taxon>
        <taxon>Mammalia</taxon>
        <taxon>Eutheria</taxon>
        <taxon>Euarchontoglires</taxon>
        <taxon>Primates</taxon>
        <taxon>Haplorrhini</taxon>
        <taxon>Catarrhini</taxon>
        <taxon>Cercopithecidae</taxon>
        <taxon>Cercopithecinae</taxon>
        <taxon>Macaca</taxon>
    </lineage>
</organism>
<reference evidence="1" key="1">
    <citation type="journal article" date="2011" name="Nat. Biotechnol.">
        <title>Genome sequencing and comparison of two nonhuman primate animal models, the cynomolgus and Chinese rhesus macaques.</title>
        <authorList>
            <person name="Yan G."/>
            <person name="Zhang G."/>
            <person name="Fang X."/>
            <person name="Zhang Y."/>
            <person name="Li C."/>
            <person name="Ling F."/>
            <person name="Cooper D.N."/>
            <person name="Li Q."/>
            <person name="Li Y."/>
            <person name="van Gool A.J."/>
            <person name="Du H."/>
            <person name="Chen J."/>
            <person name="Chen R."/>
            <person name="Zhang P."/>
            <person name="Huang Z."/>
            <person name="Thompson J.R."/>
            <person name="Meng Y."/>
            <person name="Bai Y."/>
            <person name="Wang J."/>
            <person name="Zhuo M."/>
            <person name="Wang T."/>
            <person name="Huang Y."/>
            <person name="Wei L."/>
            <person name="Li J."/>
            <person name="Wang Z."/>
            <person name="Hu H."/>
            <person name="Yang P."/>
            <person name="Le L."/>
            <person name="Stenson P.D."/>
            <person name="Li B."/>
            <person name="Liu X."/>
            <person name="Ball E.V."/>
            <person name="An N."/>
            <person name="Huang Q."/>
            <person name="Zhang Y."/>
            <person name="Fan W."/>
            <person name="Zhang X."/>
            <person name="Li Y."/>
            <person name="Wang W."/>
            <person name="Katze M.G."/>
            <person name="Su B."/>
            <person name="Nielsen R."/>
            <person name="Yang H."/>
            <person name="Wang J."/>
            <person name="Wang X."/>
            <person name="Wang J."/>
        </authorList>
    </citation>
    <scope>NUCLEOTIDE SEQUENCE [LARGE SCALE GENOMIC DNA]</scope>
    <source>
        <strain evidence="1">CR-5</strain>
    </source>
</reference>
<dbReference type="EMBL" id="CM001272">
    <property type="protein sequence ID" value="EHH31399.1"/>
    <property type="molecule type" value="Genomic_DNA"/>
</dbReference>
<name>G7NPK0_MACMU</name>
<gene>
    <name evidence="1" type="ORF">EGK_12462</name>
</gene>
<evidence type="ECO:0000313" key="1">
    <source>
        <dbReference type="EMBL" id="EHH31399.1"/>
    </source>
</evidence>